<dbReference type="Gene3D" id="1.10.287.990">
    <property type="entry name" value="Fe,Mn superoxide dismutase (SOD) domain"/>
    <property type="match status" value="1"/>
</dbReference>
<evidence type="ECO:0000313" key="7">
    <source>
        <dbReference type="Proteomes" id="UP000474757"/>
    </source>
</evidence>
<comment type="cofactor">
    <cofactor evidence="1">
        <name>FAD</name>
        <dbReference type="ChEBI" id="CHEBI:57692"/>
    </cofactor>
</comment>
<comment type="caution">
    <text evidence="6">The sequence shown here is derived from an EMBL/GenBank/DDBJ whole genome shotgun (WGS) entry which is preliminary data.</text>
</comment>
<dbReference type="EC" id="1.8.1.4" evidence="6"/>
<keyword evidence="6" id="KW-0560">Oxidoreductase</keyword>
<proteinExistence type="predicted"/>
<dbReference type="NCBIfam" id="NF004939">
    <property type="entry name" value="PRK06292.1-1"/>
    <property type="match status" value="1"/>
</dbReference>
<dbReference type="Pfam" id="PF02852">
    <property type="entry name" value="Pyr_redox_dim"/>
    <property type="match status" value="1"/>
</dbReference>
<keyword evidence="3" id="KW-0274">FAD</keyword>
<dbReference type="InterPro" id="IPR004099">
    <property type="entry name" value="Pyr_nucl-diS_OxRdtase_dimer"/>
</dbReference>
<reference evidence="6 7" key="1">
    <citation type="submission" date="2020-02" db="EMBL/GenBank/DDBJ databases">
        <title>Pseudoroseicyclus tamarix, sp. nov., isolated from offshore sediment of a Tamarix chinensis forest.</title>
        <authorList>
            <person name="Gai Y."/>
        </authorList>
    </citation>
    <scope>NUCLEOTIDE SEQUENCE [LARGE SCALE GENOMIC DNA]</scope>
    <source>
        <strain evidence="6 7">CLL3-39</strain>
    </source>
</reference>
<keyword evidence="7" id="KW-1185">Reference proteome</keyword>
<dbReference type="PRINTS" id="PR00368">
    <property type="entry name" value="FADPNR"/>
</dbReference>
<protein>
    <submittedName>
        <fullName evidence="6">Dihydrolipoyl dehydrogenase</fullName>
        <ecNumber evidence="6">1.8.1.4</ecNumber>
    </submittedName>
</protein>
<dbReference type="Gene3D" id="3.50.50.60">
    <property type="entry name" value="FAD/NAD(P)-binding domain"/>
    <property type="match status" value="3"/>
</dbReference>
<dbReference type="GO" id="GO:0003955">
    <property type="term" value="F:NAD(P)H dehydrogenase (quinone) activity"/>
    <property type="evidence" value="ECO:0007669"/>
    <property type="project" value="TreeGrafter"/>
</dbReference>
<dbReference type="InterPro" id="IPR016156">
    <property type="entry name" value="FAD/NAD-linked_Rdtase_dimer_sf"/>
</dbReference>
<dbReference type="PANTHER" id="PTHR43014:SF4">
    <property type="entry name" value="PYRIDINE NUCLEOTIDE-DISULFIDE OXIDOREDUCTASE RCLA-RELATED"/>
    <property type="match status" value="1"/>
</dbReference>
<name>A0A6B2JGP6_9RHOB</name>
<dbReference type="SUPFAM" id="SSF55424">
    <property type="entry name" value="FAD/NAD-linked reductases, dimerisation (C-terminal) domain"/>
    <property type="match status" value="1"/>
</dbReference>
<dbReference type="InterPro" id="IPR023753">
    <property type="entry name" value="FAD/NAD-binding_dom"/>
</dbReference>
<accession>A0A6B2JGP6</accession>
<dbReference type="InterPro" id="IPR036324">
    <property type="entry name" value="Mn/Fe_SOD_N_sf"/>
</dbReference>
<gene>
    <name evidence="6" type="ORF">GZA08_05025</name>
</gene>
<evidence type="ECO:0000313" key="6">
    <source>
        <dbReference type="EMBL" id="NDV00333.1"/>
    </source>
</evidence>
<dbReference type="SUPFAM" id="SSF51905">
    <property type="entry name" value="FAD/NAD(P)-binding domain"/>
    <property type="match status" value="1"/>
</dbReference>
<dbReference type="EMBL" id="JAAGAB010000001">
    <property type="protein sequence ID" value="NDV00333.1"/>
    <property type="molecule type" value="Genomic_DNA"/>
</dbReference>
<dbReference type="Pfam" id="PF07992">
    <property type="entry name" value="Pyr_redox_2"/>
    <property type="match status" value="1"/>
</dbReference>
<evidence type="ECO:0000256" key="2">
    <source>
        <dbReference type="ARBA" id="ARBA00022630"/>
    </source>
</evidence>
<dbReference type="PANTHER" id="PTHR43014">
    <property type="entry name" value="MERCURIC REDUCTASE"/>
    <property type="match status" value="1"/>
</dbReference>
<evidence type="ECO:0000259" key="4">
    <source>
        <dbReference type="Pfam" id="PF02852"/>
    </source>
</evidence>
<dbReference type="Gene3D" id="3.30.390.30">
    <property type="match status" value="1"/>
</dbReference>
<dbReference type="RefSeq" id="WP_163890561.1">
    <property type="nucleotide sequence ID" value="NZ_JAAFYS010000001.1"/>
</dbReference>
<evidence type="ECO:0000256" key="3">
    <source>
        <dbReference type="ARBA" id="ARBA00022827"/>
    </source>
</evidence>
<evidence type="ECO:0000259" key="5">
    <source>
        <dbReference type="Pfam" id="PF07992"/>
    </source>
</evidence>
<dbReference type="Proteomes" id="UP000474757">
    <property type="component" value="Unassembled WGS sequence"/>
</dbReference>
<dbReference type="AlphaFoldDB" id="A0A6B2JGP6"/>
<dbReference type="GO" id="GO:0004148">
    <property type="term" value="F:dihydrolipoyl dehydrogenase (NADH) activity"/>
    <property type="evidence" value="ECO:0007669"/>
    <property type="project" value="UniProtKB-EC"/>
</dbReference>
<keyword evidence="2" id="KW-0285">Flavoprotein</keyword>
<evidence type="ECO:0000256" key="1">
    <source>
        <dbReference type="ARBA" id="ARBA00001974"/>
    </source>
</evidence>
<sequence>MARHEADVAIIGAGTAGLAAWRAATETGARALLIDPAFRGTTCAYAGCMPSKALIAAADKAEAARSAMDFGIHTEVRIDGVGVMARVRHLRDGFVAGVRQTISEIPEDARLTARARFTGPAELSLDTGDSISARAIVIAAGASPAVPPPFEPVQDKVLTTESLFELKTLPDSLGVIGAGPVGLELAQALSRLGVRVELFDGGEALAGMPGPESEALKGELGFPLHLGTKPQAEPAEGGVRLFWEGGETEVAQLLVAAGRPPNLEPLELEAAGLELQESGVPRHDPDTMQCGDAPLFLAGDVSGARPVLHEASAEGRLAGHNAACFPDVETARRKVSMAITFTRPEAALIGEVPEDGAEGIVTGCVDYAQQGRARVMGAAAGLVRIYARASDGKLVGASLCAPGAEHLAHLLAWSIEGGRTAQELLDLPVYHPTLEEGLQTALRDICQQISAPKPWHRDDADLPGSR</sequence>
<organism evidence="6 7">
    <name type="scientific">Pseudoroseicyclus tamaricis</name>
    <dbReference type="NCBI Taxonomy" id="2705421"/>
    <lineage>
        <taxon>Bacteria</taxon>
        <taxon>Pseudomonadati</taxon>
        <taxon>Pseudomonadota</taxon>
        <taxon>Alphaproteobacteria</taxon>
        <taxon>Rhodobacterales</taxon>
        <taxon>Paracoccaceae</taxon>
        <taxon>Pseudoroseicyclus</taxon>
    </lineage>
</organism>
<dbReference type="PRINTS" id="PR00411">
    <property type="entry name" value="PNDRDTASEI"/>
</dbReference>
<feature type="domain" description="Pyridine nucleotide-disulphide oxidoreductase dimerisation" evidence="4">
    <location>
        <begin position="338"/>
        <end position="441"/>
    </location>
</feature>
<dbReference type="InterPro" id="IPR036188">
    <property type="entry name" value="FAD/NAD-bd_sf"/>
</dbReference>
<dbReference type="GO" id="GO:0050660">
    <property type="term" value="F:flavin adenine dinucleotide binding"/>
    <property type="evidence" value="ECO:0007669"/>
    <property type="project" value="TreeGrafter"/>
</dbReference>
<feature type="domain" description="FAD/NAD(P)-binding" evidence="5">
    <location>
        <begin position="7"/>
        <end position="315"/>
    </location>
</feature>